<dbReference type="AlphaFoldDB" id="A0A927H0C2"/>
<evidence type="ECO:0000256" key="1">
    <source>
        <dbReference type="ARBA" id="ARBA00003863"/>
    </source>
</evidence>
<dbReference type="Gene3D" id="6.10.10.80">
    <property type="entry name" value="Small, acid-soluble spore protein, alpha/beta type-like"/>
    <property type="match status" value="1"/>
</dbReference>
<evidence type="ECO:0000313" key="3">
    <source>
        <dbReference type="Proteomes" id="UP000639396"/>
    </source>
</evidence>
<dbReference type="GO" id="GO:0003690">
    <property type="term" value="F:double-stranded DNA binding"/>
    <property type="evidence" value="ECO:0007669"/>
    <property type="project" value="InterPro"/>
</dbReference>
<gene>
    <name evidence="2" type="ORF">IDH45_18130</name>
</gene>
<protein>
    <submittedName>
        <fullName evidence="2">Alpha/beta-type small acid-soluble spore protein</fullName>
    </submittedName>
</protein>
<dbReference type="PANTHER" id="PTHR36107">
    <property type="entry name" value="SMALL, ACID-SOLUBLE SPORE PROTEIN A"/>
    <property type="match status" value="1"/>
</dbReference>
<dbReference type="InterPro" id="IPR001448">
    <property type="entry name" value="SASP_alpha/beta-type"/>
</dbReference>
<dbReference type="InterPro" id="IPR038300">
    <property type="entry name" value="SASP_sf_alpha/beta"/>
</dbReference>
<accession>A0A927H0C2</accession>
<dbReference type="EMBL" id="JACXJA010000024">
    <property type="protein sequence ID" value="MBD2863911.1"/>
    <property type="molecule type" value="Genomic_DNA"/>
</dbReference>
<reference evidence="2" key="1">
    <citation type="submission" date="2020-09" db="EMBL/GenBank/DDBJ databases">
        <title>A novel bacterium of genus Paenibacillus, isolated from South China Sea.</title>
        <authorList>
            <person name="Huang H."/>
            <person name="Mo K."/>
            <person name="Hu Y."/>
        </authorList>
    </citation>
    <scope>NUCLEOTIDE SEQUENCE</scope>
    <source>
        <strain evidence="2">IB182363</strain>
    </source>
</reference>
<name>A0A927H0C2_9BACL</name>
<organism evidence="2 3">
    <name type="scientific">Paenibacillus oceani</name>
    <dbReference type="NCBI Taxonomy" id="2772510"/>
    <lineage>
        <taxon>Bacteria</taxon>
        <taxon>Bacillati</taxon>
        <taxon>Bacillota</taxon>
        <taxon>Bacilli</taxon>
        <taxon>Bacillales</taxon>
        <taxon>Paenibacillaceae</taxon>
        <taxon>Paenibacillus</taxon>
    </lineage>
</organism>
<dbReference type="GO" id="GO:0006265">
    <property type="term" value="P:DNA topological change"/>
    <property type="evidence" value="ECO:0007669"/>
    <property type="project" value="InterPro"/>
</dbReference>
<dbReference type="PANTHER" id="PTHR36107:SF1">
    <property type="entry name" value="SMALL, ACID-SOLUBLE SPORE PROTEIN A"/>
    <property type="match status" value="1"/>
</dbReference>
<evidence type="ECO:0000313" key="2">
    <source>
        <dbReference type="EMBL" id="MBD2863911.1"/>
    </source>
</evidence>
<keyword evidence="3" id="KW-1185">Reference proteome</keyword>
<dbReference type="Proteomes" id="UP000639396">
    <property type="component" value="Unassembled WGS sequence"/>
</dbReference>
<comment type="function">
    <text evidence="1">SASP are bound to spore DNA. They are double-stranded DNA-binding proteins that cause DNA to change to an a-like conformation. They protect the DNA backbone from chemical and enzymatic cleavage and are thus involved in dormant spore's high resistance to UV light.</text>
</comment>
<comment type="caution">
    <text evidence="2">The sequence shown here is derived from an EMBL/GenBank/DDBJ whole genome shotgun (WGS) entry which is preliminary data.</text>
</comment>
<dbReference type="RefSeq" id="WP_190929540.1">
    <property type="nucleotide sequence ID" value="NZ_JACXJA010000024.1"/>
</dbReference>
<proteinExistence type="predicted"/>
<dbReference type="InterPro" id="IPR050847">
    <property type="entry name" value="SASP_DNA-binding"/>
</dbReference>
<dbReference type="Pfam" id="PF00269">
    <property type="entry name" value="SASP"/>
    <property type="match status" value="1"/>
</dbReference>
<sequence length="63" mass="6638">MPNNNTYVVPQSASAIDQMKYEAASTLGVTLGAETSSRQNGSVGGQITKQLVQIAEQTLAGRR</sequence>